<organism evidence="2 3">
    <name type="scientific">Microvirga arabica</name>
    <dbReference type="NCBI Taxonomy" id="1128671"/>
    <lineage>
        <taxon>Bacteria</taxon>
        <taxon>Pseudomonadati</taxon>
        <taxon>Pseudomonadota</taxon>
        <taxon>Alphaproteobacteria</taxon>
        <taxon>Hyphomicrobiales</taxon>
        <taxon>Methylobacteriaceae</taxon>
        <taxon>Microvirga</taxon>
    </lineage>
</organism>
<dbReference type="Proteomes" id="UP001593940">
    <property type="component" value="Unassembled WGS sequence"/>
</dbReference>
<dbReference type="InterPro" id="IPR011033">
    <property type="entry name" value="PRC_barrel-like_sf"/>
</dbReference>
<protein>
    <submittedName>
        <fullName evidence="2">PRC-barrel domain-containing protein</fullName>
    </submittedName>
</protein>
<reference evidence="2 3" key="1">
    <citation type="submission" date="2024-09" db="EMBL/GenBank/DDBJ databases">
        <title>Nodulacao em especies de Leguminosae Basais da Amazonia e Caracterizacao dos Rizobios e Bacterias Associadas aos Nodulos.</title>
        <authorList>
            <person name="Jambeiro I.C.A."/>
            <person name="Lopes I.S."/>
            <person name="Aguiar E.R.G.R."/>
            <person name="Santos A.F.J."/>
            <person name="Dos Santos J.M.F."/>
            <person name="Gross E."/>
        </authorList>
    </citation>
    <scope>NUCLEOTIDE SEQUENCE [LARGE SCALE GENOMIC DNA]</scope>
    <source>
        <strain evidence="2 3">BRUESC1165</strain>
    </source>
</reference>
<keyword evidence="3" id="KW-1185">Reference proteome</keyword>
<name>A0ABV6YBM9_9HYPH</name>
<dbReference type="SUPFAM" id="SSF50346">
    <property type="entry name" value="PRC-barrel domain"/>
    <property type="match status" value="1"/>
</dbReference>
<sequence length="142" mass="15232">MQVHRQGGQYQACIDSAQALQGRSSSQARLRVGQVAGMDVVNEKGEQVGNVERLARGGDQRIFVLMTYRGPRWPGNKRVAIPLDDMTMHAGKLLLPGIGEKDILAMPAVPPDGGAYQNLDQAATVSLPQLEASPSQTGAIRQ</sequence>
<accession>A0ABV6YBM9</accession>
<dbReference type="EMBL" id="JBHOMY010000057">
    <property type="protein sequence ID" value="MFC1458555.1"/>
    <property type="molecule type" value="Genomic_DNA"/>
</dbReference>
<dbReference type="RefSeq" id="WP_377030471.1">
    <property type="nucleotide sequence ID" value="NZ_JBHOMY010000057.1"/>
</dbReference>
<proteinExistence type="predicted"/>
<evidence type="ECO:0000313" key="2">
    <source>
        <dbReference type="EMBL" id="MFC1458555.1"/>
    </source>
</evidence>
<dbReference type="InterPro" id="IPR027275">
    <property type="entry name" value="PRC-brl_dom"/>
</dbReference>
<evidence type="ECO:0000313" key="3">
    <source>
        <dbReference type="Proteomes" id="UP001593940"/>
    </source>
</evidence>
<gene>
    <name evidence="2" type="ORF">ACETIH_17980</name>
</gene>
<dbReference type="Gene3D" id="2.30.30.240">
    <property type="entry name" value="PRC-barrel domain"/>
    <property type="match status" value="1"/>
</dbReference>
<dbReference type="Pfam" id="PF05239">
    <property type="entry name" value="PRC"/>
    <property type="match status" value="1"/>
</dbReference>
<feature type="domain" description="PRC-barrel" evidence="1">
    <location>
        <begin position="34"/>
        <end position="97"/>
    </location>
</feature>
<comment type="caution">
    <text evidence="2">The sequence shown here is derived from an EMBL/GenBank/DDBJ whole genome shotgun (WGS) entry which is preliminary data.</text>
</comment>
<evidence type="ECO:0000259" key="1">
    <source>
        <dbReference type="Pfam" id="PF05239"/>
    </source>
</evidence>